<evidence type="ECO:0000313" key="9">
    <source>
        <dbReference type="EMBL" id="ANP73914.1"/>
    </source>
</evidence>
<feature type="transmembrane region" description="Helical" evidence="8">
    <location>
        <begin position="382"/>
        <end position="406"/>
    </location>
</feature>
<evidence type="ECO:0000256" key="8">
    <source>
        <dbReference type="SAM" id="Phobius"/>
    </source>
</evidence>
<evidence type="ECO:0008006" key="11">
    <source>
        <dbReference type="Google" id="ProtNLM"/>
    </source>
</evidence>
<dbReference type="InterPro" id="IPR051085">
    <property type="entry name" value="MB_O-acyltransferase"/>
</dbReference>
<proteinExistence type="inferred from homology"/>
<feature type="transmembrane region" description="Helical" evidence="8">
    <location>
        <begin position="466"/>
        <end position="491"/>
    </location>
</feature>
<comment type="similarity">
    <text evidence="2 7">Belongs to the membrane-bound acyltransferase family.</text>
</comment>
<dbReference type="Pfam" id="PF03062">
    <property type="entry name" value="MBOAT"/>
    <property type="match status" value="1"/>
</dbReference>
<feature type="transmembrane region" description="Helical" evidence="8">
    <location>
        <begin position="51"/>
        <end position="79"/>
    </location>
</feature>
<feature type="transmembrane region" description="Helical" evidence="8">
    <location>
        <begin position="427"/>
        <end position="446"/>
    </location>
</feature>
<dbReference type="GO" id="GO:0005886">
    <property type="term" value="C:plasma membrane"/>
    <property type="evidence" value="ECO:0007669"/>
    <property type="project" value="UniProtKB-SubCell"/>
</dbReference>
<dbReference type="InterPro" id="IPR024194">
    <property type="entry name" value="Ac/AlaTfrase_AlgI/DltB"/>
</dbReference>
<evidence type="ECO:0000256" key="4">
    <source>
        <dbReference type="ARBA" id="ARBA00022692"/>
    </source>
</evidence>
<dbReference type="GO" id="GO:0016746">
    <property type="term" value="F:acyltransferase activity"/>
    <property type="evidence" value="ECO:0007669"/>
    <property type="project" value="UniProtKB-KW"/>
</dbReference>
<feature type="transmembrane region" description="Helical" evidence="8">
    <location>
        <begin position="184"/>
        <end position="205"/>
    </location>
</feature>
<keyword evidence="6 7" id="KW-0472">Membrane</keyword>
<dbReference type="PIRSF" id="PIRSF016636">
    <property type="entry name" value="AlgI_DltB"/>
    <property type="match status" value="1"/>
</dbReference>
<evidence type="ECO:0000256" key="3">
    <source>
        <dbReference type="ARBA" id="ARBA00022475"/>
    </source>
</evidence>
<gene>
    <name evidence="9" type="ORF">PA27867_2977</name>
</gene>
<keyword evidence="3 7" id="KW-1003">Cell membrane</keyword>
<dbReference type="InterPro" id="IPR028362">
    <property type="entry name" value="AlgI"/>
</dbReference>
<feature type="transmembrane region" description="Helical" evidence="8">
    <location>
        <begin position="294"/>
        <end position="313"/>
    </location>
</feature>
<evidence type="ECO:0000313" key="10">
    <source>
        <dbReference type="Proteomes" id="UP000092582"/>
    </source>
</evidence>
<reference evidence="9 10" key="1">
    <citation type="submission" date="2016-06" db="EMBL/GenBank/DDBJ databases">
        <title>Genome sequencing of Cryobacterium arcticum PAMC 27867.</title>
        <authorList>
            <person name="Lee J."/>
            <person name="Kim O.-S."/>
        </authorList>
    </citation>
    <scope>NUCLEOTIDE SEQUENCE [LARGE SCALE GENOMIC DNA]</scope>
    <source>
        <strain evidence="9 10">PAMC 27867</strain>
    </source>
</reference>
<keyword evidence="7" id="KW-0012">Acyltransferase</keyword>
<keyword evidence="10" id="KW-1185">Reference proteome</keyword>
<dbReference type="KEGG" id="cart:PA27867_2977"/>
<protein>
    <recommendedName>
        <fullName evidence="11">Membrane-bound O-acyltransferase family protein</fullName>
    </recommendedName>
</protein>
<feature type="transmembrane region" description="Helical" evidence="8">
    <location>
        <begin position="91"/>
        <end position="124"/>
    </location>
</feature>
<name>A0A1B1BMY2_9MICO</name>
<feature type="transmembrane region" description="Helical" evidence="8">
    <location>
        <begin position="145"/>
        <end position="164"/>
    </location>
</feature>
<dbReference type="PATRIC" id="fig|670052.7.peg.3060"/>
<keyword evidence="4 8" id="KW-0812">Transmembrane</keyword>
<evidence type="ECO:0000256" key="6">
    <source>
        <dbReference type="ARBA" id="ARBA00023136"/>
    </source>
</evidence>
<evidence type="ECO:0000256" key="7">
    <source>
        <dbReference type="PIRNR" id="PIRNR016636"/>
    </source>
</evidence>
<evidence type="ECO:0000256" key="5">
    <source>
        <dbReference type="ARBA" id="ARBA00022989"/>
    </source>
</evidence>
<dbReference type="InterPro" id="IPR004299">
    <property type="entry name" value="MBOAT_fam"/>
</dbReference>
<dbReference type="OrthoDB" id="139172at2"/>
<evidence type="ECO:0000256" key="2">
    <source>
        <dbReference type="ARBA" id="ARBA00010323"/>
    </source>
</evidence>
<feature type="transmembrane region" description="Helical" evidence="8">
    <location>
        <begin position="519"/>
        <end position="537"/>
    </location>
</feature>
<sequence>MLAPNGGKNLAASLGDGDDMPFRLSPGQVHCLESELHSGRQRVLPRSRDPIGGLFFVVFSSPTFLFLFLPITLLVYHAIPVASRWRNTWLLAASILFYLWGAGSAILAILFVSLSSFGGAYIAWLILRRQRRDAVPGGEARKITIPSFITLLIILVPLVAFKYLPQVATLEIPRVSSALTTLGANTWALPLGISFFTFHALSFVIDSARAGRPLTTSFPSYLLYLFVFPHQIAGPIVRYSEIGAQITAVRRITVRQMGYGITRFTWGLSKKVLIADNCGVVANAMFDNAANPTLMSGTGAWLGAVAYALQIYFDFSGYSDMAIGLAQMFGFRFPENFRSPYTAGNITDFWRRWHITLTTWFRDYVYIPLGGNRRGVWVEYGALLLVFLLTSLWHGALAGFLIWGGLHSLALLFERVTGLRKVRSFVVLRRALTLLFVIAAWVPFRALELHTSVDIWQAMLGGPWDFMSPGLFATLTPFTIGALVVGALSFVMPAKRTGFQTVFGQSEPGTLTAFRWKNALVLVPLALVVTLAMVLHSDFSPFLYFQF</sequence>
<keyword evidence="7" id="KW-0808">Transferase</keyword>
<accession>A0A1B1BMY2</accession>
<dbReference type="EMBL" id="CP016282">
    <property type="protein sequence ID" value="ANP73914.1"/>
    <property type="molecule type" value="Genomic_DNA"/>
</dbReference>
<keyword evidence="5 8" id="KW-1133">Transmembrane helix</keyword>
<dbReference type="PANTHER" id="PTHR13285:SF18">
    <property type="entry name" value="PROTEIN-CYSTEINE N-PALMITOYLTRANSFERASE RASP"/>
    <property type="match status" value="1"/>
</dbReference>
<dbReference type="Proteomes" id="UP000092582">
    <property type="component" value="Chromosome 1"/>
</dbReference>
<dbReference type="AlphaFoldDB" id="A0A1B1BMY2"/>
<dbReference type="GO" id="GO:0042121">
    <property type="term" value="P:alginic acid biosynthetic process"/>
    <property type="evidence" value="ECO:0007669"/>
    <property type="project" value="InterPro"/>
</dbReference>
<comment type="subcellular location">
    <subcellularLocation>
        <location evidence="1">Cell membrane</location>
        <topology evidence="1">Multi-pass membrane protein</topology>
    </subcellularLocation>
</comment>
<dbReference type="STRING" id="670052.PA27867_2977"/>
<dbReference type="PIRSF" id="PIRSF500217">
    <property type="entry name" value="AlgI"/>
    <property type="match status" value="1"/>
</dbReference>
<organism evidence="9 10">
    <name type="scientific">Cryobacterium arcticum</name>
    <dbReference type="NCBI Taxonomy" id="670052"/>
    <lineage>
        <taxon>Bacteria</taxon>
        <taxon>Bacillati</taxon>
        <taxon>Actinomycetota</taxon>
        <taxon>Actinomycetes</taxon>
        <taxon>Micrococcales</taxon>
        <taxon>Microbacteriaceae</taxon>
        <taxon>Cryobacterium</taxon>
    </lineage>
</organism>
<dbReference type="PANTHER" id="PTHR13285">
    <property type="entry name" value="ACYLTRANSFERASE"/>
    <property type="match status" value="1"/>
</dbReference>
<evidence type="ECO:0000256" key="1">
    <source>
        <dbReference type="ARBA" id="ARBA00004651"/>
    </source>
</evidence>